<dbReference type="SUPFAM" id="SSF50182">
    <property type="entry name" value="Sm-like ribonucleoproteins"/>
    <property type="match status" value="1"/>
</dbReference>
<evidence type="ECO:0000256" key="4">
    <source>
        <dbReference type="ARBA" id="ARBA00022692"/>
    </source>
</evidence>
<evidence type="ECO:0000256" key="7">
    <source>
        <dbReference type="SAM" id="Phobius"/>
    </source>
</evidence>
<dbReference type="SUPFAM" id="SSF82861">
    <property type="entry name" value="Mechanosensitive channel protein MscS (YggB), transmembrane region"/>
    <property type="match status" value="1"/>
</dbReference>
<keyword evidence="3" id="KW-1003">Cell membrane</keyword>
<dbReference type="GO" id="GO:0008381">
    <property type="term" value="F:mechanosensitive monoatomic ion channel activity"/>
    <property type="evidence" value="ECO:0007669"/>
    <property type="project" value="UniProtKB-ARBA"/>
</dbReference>
<keyword evidence="5 7" id="KW-1133">Transmembrane helix</keyword>
<evidence type="ECO:0000256" key="1">
    <source>
        <dbReference type="ARBA" id="ARBA00004651"/>
    </source>
</evidence>
<keyword evidence="11" id="KW-1185">Reference proteome</keyword>
<dbReference type="EMBL" id="FNEK01000008">
    <property type="protein sequence ID" value="SDI88726.1"/>
    <property type="molecule type" value="Genomic_DNA"/>
</dbReference>
<dbReference type="Proteomes" id="UP000199382">
    <property type="component" value="Unassembled WGS sequence"/>
</dbReference>
<feature type="transmembrane region" description="Helical" evidence="7">
    <location>
        <begin position="210"/>
        <end position="231"/>
    </location>
</feature>
<organism evidence="10 11">
    <name type="scientific">Aliiruegeria lutimaris</name>
    <dbReference type="NCBI Taxonomy" id="571298"/>
    <lineage>
        <taxon>Bacteria</taxon>
        <taxon>Pseudomonadati</taxon>
        <taxon>Pseudomonadota</taxon>
        <taxon>Alphaproteobacteria</taxon>
        <taxon>Rhodobacterales</taxon>
        <taxon>Roseobacteraceae</taxon>
        <taxon>Aliiruegeria</taxon>
    </lineage>
</organism>
<dbReference type="Gene3D" id="1.10.287.1260">
    <property type="match status" value="1"/>
</dbReference>
<evidence type="ECO:0000313" key="11">
    <source>
        <dbReference type="Proteomes" id="UP000199382"/>
    </source>
</evidence>
<dbReference type="InterPro" id="IPR023408">
    <property type="entry name" value="MscS_beta-dom_sf"/>
</dbReference>
<feature type="transmembrane region" description="Helical" evidence="7">
    <location>
        <begin position="107"/>
        <end position="131"/>
    </location>
</feature>
<dbReference type="GO" id="GO:0005886">
    <property type="term" value="C:plasma membrane"/>
    <property type="evidence" value="ECO:0007669"/>
    <property type="project" value="UniProtKB-SubCell"/>
</dbReference>
<feature type="domain" description="Mechanosensitive ion channel MscS" evidence="8">
    <location>
        <begin position="298"/>
        <end position="364"/>
    </location>
</feature>
<comment type="similarity">
    <text evidence="2">Belongs to the MscS (TC 1.A.23) family.</text>
</comment>
<dbReference type="SUPFAM" id="SSF82689">
    <property type="entry name" value="Mechanosensitive channel protein MscS (YggB), C-terminal domain"/>
    <property type="match status" value="1"/>
</dbReference>
<dbReference type="STRING" id="571298.SAMN04488026_100899"/>
<dbReference type="AlphaFoldDB" id="A0A1G8P8R5"/>
<accession>A0A1G8P8R5</accession>
<comment type="subcellular location">
    <subcellularLocation>
        <location evidence="1">Cell membrane</location>
        <topology evidence="1">Multi-pass membrane protein</topology>
    </subcellularLocation>
</comment>
<reference evidence="10 11" key="1">
    <citation type="submission" date="2016-10" db="EMBL/GenBank/DDBJ databases">
        <authorList>
            <person name="de Groot N.N."/>
        </authorList>
    </citation>
    <scope>NUCLEOTIDE SEQUENCE [LARGE SCALE GENOMIC DNA]</scope>
    <source>
        <strain evidence="10 11">DSM 25294</strain>
    </source>
</reference>
<feature type="transmembrane region" description="Helical" evidence="7">
    <location>
        <begin position="143"/>
        <end position="166"/>
    </location>
</feature>
<evidence type="ECO:0000256" key="6">
    <source>
        <dbReference type="ARBA" id="ARBA00023136"/>
    </source>
</evidence>
<evidence type="ECO:0000259" key="8">
    <source>
        <dbReference type="Pfam" id="PF00924"/>
    </source>
</evidence>
<dbReference type="InterPro" id="IPR011014">
    <property type="entry name" value="MscS_channel_TM-2"/>
</dbReference>
<dbReference type="InterPro" id="IPR052702">
    <property type="entry name" value="MscS-like_channel"/>
</dbReference>
<dbReference type="Pfam" id="PF21082">
    <property type="entry name" value="MS_channel_3rd"/>
    <property type="match status" value="1"/>
</dbReference>
<feature type="transmembrane region" description="Helical" evidence="7">
    <location>
        <begin position="252"/>
        <end position="272"/>
    </location>
</feature>
<keyword evidence="4 7" id="KW-0812">Transmembrane</keyword>
<dbReference type="InterPro" id="IPR010920">
    <property type="entry name" value="LSM_dom_sf"/>
</dbReference>
<feature type="transmembrane region" description="Helical" evidence="7">
    <location>
        <begin position="173"/>
        <end position="190"/>
    </location>
</feature>
<dbReference type="InterPro" id="IPR011066">
    <property type="entry name" value="MscS_channel_C_sf"/>
</dbReference>
<evidence type="ECO:0000256" key="3">
    <source>
        <dbReference type="ARBA" id="ARBA00022475"/>
    </source>
</evidence>
<dbReference type="Pfam" id="PF00924">
    <property type="entry name" value="MS_channel_2nd"/>
    <property type="match status" value="1"/>
</dbReference>
<evidence type="ECO:0000256" key="5">
    <source>
        <dbReference type="ARBA" id="ARBA00022989"/>
    </source>
</evidence>
<dbReference type="PANTHER" id="PTHR30347:SF1">
    <property type="entry name" value="MECHANOSENSITIVE CHANNEL MSCK"/>
    <property type="match status" value="1"/>
</dbReference>
<dbReference type="PANTHER" id="PTHR30347">
    <property type="entry name" value="POTASSIUM CHANNEL RELATED"/>
    <property type="match status" value="1"/>
</dbReference>
<name>A0A1G8P8R5_9RHOB</name>
<dbReference type="Gene3D" id="3.30.70.100">
    <property type="match status" value="1"/>
</dbReference>
<protein>
    <submittedName>
        <fullName evidence="10">Mechanosensitive ion channel</fullName>
    </submittedName>
</protein>
<dbReference type="InterPro" id="IPR006685">
    <property type="entry name" value="MscS_channel_2nd"/>
</dbReference>
<evidence type="ECO:0000313" key="10">
    <source>
        <dbReference type="EMBL" id="SDI88726.1"/>
    </source>
</evidence>
<feature type="domain" description="Mechanosensitive ion channel MscS C-terminal" evidence="9">
    <location>
        <begin position="373"/>
        <end position="455"/>
    </location>
</feature>
<dbReference type="RefSeq" id="WP_244520614.1">
    <property type="nucleotide sequence ID" value="NZ_FNEK01000008.1"/>
</dbReference>
<evidence type="ECO:0000259" key="9">
    <source>
        <dbReference type="Pfam" id="PF21082"/>
    </source>
</evidence>
<dbReference type="InterPro" id="IPR049278">
    <property type="entry name" value="MS_channel_C"/>
</dbReference>
<gene>
    <name evidence="10" type="ORF">SAMN04488026_100899</name>
</gene>
<keyword evidence="6 7" id="KW-0472">Membrane</keyword>
<proteinExistence type="inferred from homology"/>
<feature type="transmembrane region" description="Helical" evidence="7">
    <location>
        <begin position="66"/>
        <end position="86"/>
    </location>
</feature>
<evidence type="ECO:0000256" key="2">
    <source>
        <dbReference type="ARBA" id="ARBA00008017"/>
    </source>
</evidence>
<sequence>MSKFFAMRIPLQPLAPYRKSLGIASARFRGQSCGMEQDIRAFLEELLTFAQQLETSGRLLLLPSRLLQLGIIAVLILLSQLVRILLADRIRDRIRQLEGRSKTQLRMFVMLQRRVALITFCLLCWLTVFVMRDVMELFPSRSYMIVVAGTIAFAWLVIGITTRFIANPFMRRIVNWGAWIFATLHFTGMLDEFAQLLDSLSIEIQDFRLSLLNVLQAIVITGALLFVARVLSRAGARSLRGNEDISPSMGELLSKLLQAFLYVSAVFLGLRAVGFDPSGFTVLSGAIGVGIGFGLQKIVSNIVSGAIILMDQSVKPGDVISLGDTFGWIQSLGARYVSVVTRDGREYLIPNEDLITSQVVNWSHSDEFVRLDIHFGTDYEDDPYLVRRTAIAAAKSVPRVLSSKSPVCHITGFGDSSVDYVLRFWITDPTKGLTNVRGDVFLALWDAFKENGINIPFPRRDLRMLPDEIPAQKVD</sequence>
<dbReference type="Gene3D" id="2.30.30.60">
    <property type="match status" value="1"/>
</dbReference>